<dbReference type="PRINTS" id="PR00834">
    <property type="entry name" value="PROTEASES2C"/>
</dbReference>
<dbReference type="PANTHER" id="PTHR43343:SF3">
    <property type="entry name" value="PROTEASE DO-LIKE 8, CHLOROPLASTIC"/>
    <property type="match status" value="1"/>
</dbReference>
<sequence length="417" mass="44034">MYGVSKAFSLAIISLSAAVIMVVIFAWQGPGLDNVTPSASAALFDEQLVQGIYDQAIPAVVDINIDRKVEDSFGRLGFGSGFLVDSEGHIVTNNHVIQGADRIRISFEDGTSVEAEILGTNPANDLAMLKVSSDAVKGIKPLTLGDSNETRPGQLAIAIGSPFGLGGSITVGVISGTDRTLNSDLSRPISGVLQTDALINPGNSGGPLLNRQGHVVGINTAIQVSLNDFNPRNLGRGSIGFAVPTNTLTTLLPRLKESKVIRPPWLGISAASLEPLLVEALDLPVDQGIYVTQVMNGSPANKVGLIASGLAERGRPGNDGDIIIAVDGKNVTSVAGLISMLNLHLPGDEVTLTVIREGETIQVPLNLGEWPADRELDPRPRNFPQPSPEEFTEPKSPLVPSTPGFEFPDLFPKKRSR</sequence>
<dbReference type="GO" id="GO:0004252">
    <property type="term" value="F:serine-type endopeptidase activity"/>
    <property type="evidence" value="ECO:0007669"/>
    <property type="project" value="InterPro"/>
</dbReference>
<dbReference type="AlphaFoldDB" id="A0A382FJQ2"/>
<evidence type="ECO:0000313" key="6">
    <source>
        <dbReference type="EMBL" id="SVB63220.1"/>
    </source>
</evidence>
<accession>A0A382FJQ2</accession>
<dbReference type="SUPFAM" id="SSF50494">
    <property type="entry name" value="Trypsin-like serine proteases"/>
    <property type="match status" value="1"/>
</dbReference>
<feature type="compositionally biased region" description="Basic and acidic residues" evidence="3">
    <location>
        <begin position="371"/>
        <end position="380"/>
    </location>
</feature>
<name>A0A382FJQ2_9ZZZZ</name>
<keyword evidence="4" id="KW-0472">Membrane</keyword>
<evidence type="ECO:0000256" key="1">
    <source>
        <dbReference type="ARBA" id="ARBA00022670"/>
    </source>
</evidence>
<dbReference type="SUPFAM" id="SSF50156">
    <property type="entry name" value="PDZ domain-like"/>
    <property type="match status" value="1"/>
</dbReference>
<dbReference type="InterPro" id="IPR001940">
    <property type="entry name" value="Peptidase_S1C"/>
</dbReference>
<feature type="transmembrane region" description="Helical" evidence="4">
    <location>
        <begin position="7"/>
        <end position="27"/>
    </location>
</feature>
<keyword evidence="4" id="KW-0812">Transmembrane</keyword>
<keyword evidence="2" id="KW-0378">Hydrolase</keyword>
<proteinExistence type="predicted"/>
<organism evidence="6">
    <name type="scientific">marine metagenome</name>
    <dbReference type="NCBI Taxonomy" id="408172"/>
    <lineage>
        <taxon>unclassified sequences</taxon>
        <taxon>metagenomes</taxon>
        <taxon>ecological metagenomes</taxon>
    </lineage>
</organism>
<dbReference type="InterPro" id="IPR036034">
    <property type="entry name" value="PDZ_sf"/>
</dbReference>
<evidence type="ECO:0000256" key="2">
    <source>
        <dbReference type="ARBA" id="ARBA00022801"/>
    </source>
</evidence>
<evidence type="ECO:0000259" key="5">
    <source>
        <dbReference type="PROSITE" id="PS50106"/>
    </source>
</evidence>
<dbReference type="EMBL" id="UINC01050359">
    <property type="protein sequence ID" value="SVB63220.1"/>
    <property type="molecule type" value="Genomic_DNA"/>
</dbReference>
<dbReference type="SMART" id="SM00228">
    <property type="entry name" value="PDZ"/>
    <property type="match status" value="1"/>
</dbReference>
<dbReference type="PROSITE" id="PS50106">
    <property type="entry name" value="PDZ"/>
    <property type="match status" value="1"/>
</dbReference>
<dbReference type="Pfam" id="PF13180">
    <property type="entry name" value="PDZ_2"/>
    <property type="match status" value="1"/>
</dbReference>
<dbReference type="InterPro" id="IPR009003">
    <property type="entry name" value="Peptidase_S1_PA"/>
</dbReference>
<dbReference type="GO" id="GO:0006508">
    <property type="term" value="P:proteolysis"/>
    <property type="evidence" value="ECO:0007669"/>
    <property type="project" value="UniProtKB-KW"/>
</dbReference>
<reference evidence="6" key="1">
    <citation type="submission" date="2018-05" db="EMBL/GenBank/DDBJ databases">
        <authorList>
            <person name="Lanie J.A."/>
            <person name="Ng W.-L."/>
            <person name="Kazmierczak K.M."/>
            <person name="Andrzejewski T.M."/>
            <person name="Davidsen T.M."/>
            <person name="Wayne K.J."/>
            <person name="Tettelin H."/>
            <person name="Glass J.I."/>
            <person name="Rusch D."/>
            <person name="Podicherti R."/>
            <person name="Tsui H.-C.T."/>
            <person name="Winkler M.E."/>
        </authorList>
    </citation>
    <scope>NUCLEOTIDE SEQUENCE</scope>
</reference>
<dbReference type="InterPro" id="IPR001478">
    <property type="entry name" value="PDZ"/>
</dbReference>
<dbReference type="CDD" id="cd06779">
    <property type="entry name" value="cpPDZ_Deg_HtrA-like"/>
    <property type="match status" value="1"/>
</dbReference>
<keyword evidence="1" id="KW-0645">Protease</keyword>
<feature type="domain" description="PDZ" evidence="5">
    <location>
        <begin position="249"/>
        <end position="358"/>
    </location>
</feature>
<dbReference type="Gene3D" id="2.30.42.10">
    <property type="match status" value="1"/>
</dbReference>
<keyword evidence="4" id="KW-1133">Transmembrane helix</keyword>
<gene>
    <name evidence="6" type="ORF">METZ01_LOCUS216074</name>
</gene>
<dbReference type="InterPro" id="IPR051201">
    <property type="entry name" value="Chloro_Bact_Ser_Proteases"/>
</dbReference>
<evidence type="ECO:0000256" key="3">
    <source>
        <dbReference type="SAM" id="MobiDB-lite"/>
    </source>
</evidence>
<feature type="region of interest" description="Disordered" evidence="3">
    <location>
        <begin position="370"/>
        <end position="417"/>
    </location>
</feature>
<dbReference type="PANTHER" id="PTHR43343">
    <property type="entry name" value="PEPTIDASE S12"/>
    <property type="match status" value="1"/>
</dbReference>
<evidence type="ECO:0000256" key="4">
    <source>
        <dbReference type="SAM" id="Phobius"/>
    </source>
</evidence>
<dbReference type="Pfam" id="PF13365">
    <property type="entry name" value="Trypsin_2"/>
    <property type="match status" value="1"/>
</dbReference>
<protein>
    <recommendedName>
        <fullName evidence="5">PDZ domain-containing protein</fullName>
    </recommendedName>
</protein>
<dbReference type="Gene3D" id="2.40.10.120">
    <property type="match status" value="1"/>
</dbReference>